<dbReference type="EMBL" id="FOWX01000004">
    <property type="protein sequence ID" value="SFP06425.1"/>
    <property type="molecule type" value="Genomic_DNA"/>
</dbReference>
<sequence length="179" mass="19598">MSAPRKNSRAVLHSTLLVVGEGADDRAFISHMKQLFCPRGSGQSVKVESGDGGSAGNIITNAIRSYRDSGYDRRLLLLDADLPPTPDERKRAEKAGYAIILWAPQSLEGALLDTLGEAVQPHETSQQLKQRLHPRLAARHTEATAYAVLFTRELLTGTRNPPISQLRRALLNQPAVPNE</sequence>
<evidence type="ECO:0000313" key="1">
    <source>
        <dbReference type="EMBL" id="SFP06425.1"/>
    </source>
</evidence>
<accession>A0A1I5MA55</accession>
<evidence type="ECO:0000313" key="2">
    <source>
        <dbReference type="Proteomes" id="UP000198784"/>
    </source>
</evidence>
<dbReference type="AlphaFoldDB" id="A0A1I5MA55"/>
<proteinExistence type="predicted"/>
<name>A0A1I5MA55_9PSED</name>
<gene>
    <name evidence="1" type="ORF">SAMN05216190_104168</name>
</gene>
<reference evidence="2" key="1">
    <citation type="submission" date="2016-10" db="EMBL/GenBank/DDBJ databases">
        <authorList>
            <person name="Varghese N."/>
            <person name="Submissions S."/>
        </authorList>
    </citation>
    <scope>NUCLEOTIDE SEQUENCE [LARGE SCALE GENOMIC DNA]</scope>
    <source>
        <strain evidence="2">DSM 17834</strain>
    </source>
</reference>
<keyword evidence="2" id="KW-1185">Reference proteome</keyword>
<dbReference type="STRING" id="289003.SAMN05216190_104168"/>
<protein>
    <recommendedName>
        <fullName evidence="3">RloB-like protein</fullName>
    </recommendedName>
</protein>
<dbReference type="Proteomes" id="UP000198784">
    <property type="component" value="Unassembled WGS sequence"/>
</dbReference>
<evidence type="ECO:0008006" key="3">
    <source>
        <dbReference type="Google" id="ProtNLM"/>
    </source>
</evidence>
<dbReference type="RefSeq" id="WP_244527246.1">
    <property type="nucleotide sequence ID" value="NZ_FOWX01000004.1"/>
</dbReference>
<organism evidence="1 2">
    <name type="scientific">Pseudomonas borbori</name>
    <dbReference type="NCBI Taxonomy" id="289003"/>
    <lineage>
        <taxon>Bacteria</taxon>
        <taxon>Pseudomonadati</taxon>
        <taxon>Pseudomonadota</taxon>
        <taxon>Gammaproteobacteria</taxon>
        <taxon>Pseudomonadales</taxon>
        <taxon>Pseudomonadaceae</taxon>
        <taxon>Pseudomonas</taxon>
    </lineage>
</organism>